<proteinExistence type="predicted"/>
<evidence type="ECO:0000313" key="2">
    <source>
        <dbReference type="EMBL" id="QJI01573.1"/>
    </source>
</evidence>
<dbReference type="AlphaFoldDB" id="A0A6H1ZXN3"/>
<accession>A0A6H1ZXN3</accession>
<protein>
    <submittedName>
        <fullName evidence="1">Uncharacterized protein</fullName>
    </submittedName>
</protein>
<name>A0A6H1ZXN3_9ZZZZ</name>
<reference evidence="1" key="1">
    <citation type="submission" date="2020-03" db="EMBL/GenBank/DDBJ databases">
        <title>The deep terrestrial virosphere.</title>
        <authorList>
            <person name="Holmfeldt K."/>
            <person name="Nilsson E."/>
            <person name="Simone D."/>
            <person name="Lopez-Fernandez M."/>
            <person name="Wu X."/>
            <person name="de Brujin I."/>
            <person name="Lundin D."/>
            <person name="Andersson A."/>
            <person name="Bertilsson S."/>
            <person name="Dopson M."/>
        </authorList>
    </citation>
    <scope>NUCLEOTIDE SEQUENCE</scope>
    <source>
        <strain evidence="1">TM448A02587</strain>
        <strain evidence="2">TM448B02647</strain>
    </source>
</reference>
<organism evidence="1">
    <name type="scientific">viral metagenome</name>
    <dbReference type="NCBI Taxonomy" id="1070528"/>
    <lineage>
        <taxon>unclassified sequences</taxon>
        <taxon>metagenomes</taxon>
        <taxon>organismal metagenomes</taxon>
    </lineage>
</organism>
<evidence type="ECO:0000313" key="1">
    <source>
        <dbReference type="EMBL" id="QJA52268.1"/>
    </source>
</evidence>
<gene>
    <name evidence="1" type="ORF">TM448A02587_0010</name>
    <name evidence="2" type="ORF">TM448B02647_0010</name>
</gene>
<dbReference type="EMBL" id="MT144933">
    <property type="protein sequence ID" value="QJI01573.1"/>
    <property type="molecule type" value="Genomic_DNA"/>
</dbReference>
<dbReference type="EMBL" id="MT144326">
    <property type="protein sequence ID" value="QJA52268.1"/>
    <property type="molecule type" value="Genomic_DNA"/>
</dbReference>
<sequence length="68" mass="7946">MKCPQRIFVVRCGEETGTGYMPECLKEECAWWDDMFKCCDPTGLAHTLERLTDEVAELARQMPYKREV</sequence>